<evidence type="ECO:0000259" key="2">
    <source>
        <dbReference type="Pfam" id="PF13462"/>
    </source>
</evidence>
<feature type="transmembrane region" description="Helical" evidence="1">
    <location>
        <begin position="20"/>
        <end position="39"/>
    </location>
</feature>
<dbReference type="RefSeq" id="WP_082668817.1">
    <property type="nucleotide sequence ID" value="NZ_CP031418.1"/>
</dbReference>
<evidence type="ECO:0000256" key="1">
    <source>
        <dbReference type="SAM" id="Phobius"/>
    </source>
</evidence>
<feature type="domain" description="Thioredoxin-like fold" evidence="2">
    <location>
        <begin position="70"/>
        <end position="239"/>
    </location>
</feature>
<reference evidence="4" key="1">
    <citation type="submission" date="2015-03" db="EMBL/GenBank/DDBJ databases">
        <authorList>
            <consortium name="Pathogen Informatics"/>
        </authorList>
    </citation>
    <scope>NUCLEOTIDE SEQUENCE [LARGE SCALE GENOMIC DNA]</scope>
    <source>
        <strain evidence="4">NCTC11134</strain>
        <plasmid evidence="4">2</plasmid>
    </source>
</reference>
<geneLocation type="plasmid" evidence="3">
    <name>2</name>
</geneLocation>
<evidence type="ECO:0000313" key="3">
    <source>
        <dbReference type="EMBL" id="CRY83414.1"/>
    </source>
</evidence>
<accession>A0A0H5P7U2</accession>
<organism evidence="3 4">
    <name type="scientific">Nocardia farcinica</name>
    <dbReference type="NCBI Taxonomy" id="37329"/>
    <lineage>
        <taxon>Bacteria</taxon>
        <taxon>Bacillati</taxon>
        <taxon>Actinomycetota</taxon>
        <taxon>Actinomycetes</taxon>
        <taxon>Mycobacteriales</taxon>
        <taxon>Nocardiaceae</taxon>
        <taxon>Nocardia</taxon>
    </lineage>
</organism>
<keyword evidence="1" id="KW-0812">Transmembrane</keyword>
<proteinExistence type="predicted"/>
<dbReference type="Proteomes" id="UP000057820">
    <property type="component" value="Plasmid 2"/>
</dbReference>
<dbReference type="GO" id="GO:0004674">
    <property type="term" value="F:protein serine/threonine kinase activity"/>
    <property type="evidence" value="ECO:0007669"/>
    <property type="project" value="UniProtKB-EC"/>
</dbReference>
<dbReference type="SUPFAM" id="SSF52833">
    <property type="entry name" value="Thioredoxin-like"/>
    <property type="match status" value="1"/>
</dbReference>
<evidence type="ECO:0000313" key="4">
    <source>
        <dbReference type="Proteomes" id="UP000057820"/>
    </source>
</evidence>
<dbReference type="EC" id="2.7.11.1" evidence="3"/>
<name>A0A0H5P7U2_NOCFR</name>
<dbReference type="AlphaFoldDB" id="A0A0H5P7U2"/>
<dbReference type="EMBL" id="LN868939">
    <property type="protein sequence ID" value="CRY83414.1"/>
    <property type="molecule type" value="Genomic_DNA"/>
</dbReference>
<dbReference type="InterPro" id="IPR036249">
    <property type="entry name" value="Thioredoxin-like_sf"/>
</dbReference>
<dbReference type="KEGG" id="nfr:ERS450000_05482"/>
<keyword evidence="3" id="KW-0418">Kinase</keyword>
<keyword evidence="3" id="KW-0808">Transferase</keyword>
<keyword evidence="3" id="KW-0614">Plasmid</keyword>
<gene>
    <name evidence="3" type="primary">pknE_2</name>
    <name evidence="3" type="ORF">ERS450000_05482</name>
</gene>
<dbReference type="Pfam" id="PF13462">
    <property type="entry name" value="Thioredoxin_4"/>
    <property type="match status" value="1"/>
</dbReference>
<protein>
    <submittedName>
        <fullName evidence="3">Serine/threonine-protein kinase pknE</fullName>
        <ecNumber evidence="3">2.7.11.1</ecNumber>
    </submittedName>
</protein>
<dbReference type="InterPro" id="IPR012336">
    <property type="entry name" value="Thioredoxin-like_fold"/>
</dbReference>
<keyword evidence="1" id="KW-0472">Membrane</keyword>
<keyword evidence="1" id="KW-1133">Transmembrane helix</keyword>
<dbReference type="Gene3D" id="3.40.30.10">
    <property type="entry name" value="Glutaredoxin"/>
    <property type="match status" value="1"/>
</dbReference>
<sequence length="246" mass="26288">MSEPRPNYTPRPMSNTTTFALGGVALAVIVLIVFLVFRWGKDEEAAIRNDGYGSVHDPAVPVSLAPDGLITLGKPDARVTLDVFEDPLCPACRTLERIYGQEIAQQIDAGTLAVRYHFVAFLDPKSGSGDYSTRAIAALQCVADTGDGPLYARFHDRLLVTDQPTEGGDDHSNNELADLARATGAPQQAVDCINTGAKTPAATAAATSAIADLNARLDDRAATPSVFHGDRKLDPNTEDWVIQLTK</sequence>
<dbReference type="CDD" id="cd02972">
    <property type="entry name" value="DsbA_family"/>
    <property type="match status" value="1"/>
</dbReference>